<feature type="transmembrane region" description="Helical" evidence="1">
    <location>
        <begin position="85"/>
        <end position="107"/>
    </location>
</feature>
<evidence type="ECO:0000256" key="1">
    <source>
        <dbReference type="SAM" id="Phobius"/>
    </source>
</evidence>
<evidence type="ECO:0000313" key="2">
    <source>
        <dbReference type="EMBL" id="QDX27575.1"/>
    </source>
</evidence>
<dbReference type="EMBL" id="CP042239">
    <property type="protein sequence ID" value="QDX27575.1"/>
    <property type="molecule type" value="Genomic_DNA"/>
</dbReference>
<reference evidence="2 3" key="1">
    <citation type="submission" date="2019-07" db="EMBL/GenBank/DDBJ databases">
        <title>Sphingomonas alkalisoli sp. nov., isolated from rhizosphere soil of Suaedae salsa.</title>
        <authorList>
            <person name="Zhang H."/>
            <person name="Xu L."/>
            <person name="Zhang J.-X."/>
            <person name="Sun J.-Q."/>
        </authorList>
    </citation>
    <scope>NUCLEOTIDE SEQUENCE [LARGE SCALE GENOMIC DNA]</scope>
    <source>
        <strain evidence="2 3">XS-10</strain>
    </source>
</reference>
<sequence length="139" mass="15108">MDKPSSGLAAARARRKRIVWTVAALAASGAVVGFFSALFEAEDGAFLEGIPAAWAVAASIVTVLAVLGGGYYYNRVIDELDRRDNQWASALALNLLFVGYACWYLNWKGGLVPEPQHEALILAAFIVAMLAYAWKKFRP</sequence>
<dbReference type="OrthoDB" id="7408924at2"/>
<name>A0A518RJE9_9SPHN</name>
<feature type="transmembrane region" description="Helical" evidence="1">
    <location>
        <begin position="18"/>
        <end position="39"/>
    </location>
</feature>
<keyword evidence="3" id="KW-1185">Reference proteome</keyword>
<protein>
    <submittedName>
        <fullName evidence="2">Uncharacterized protein</fullName>
    </submittedName>
</protein>
<keyword evidence="1" id="KW-0812">Transmembrane</keyword>
<feature type="transmembrane region" description="Helical" evidence="1">
    <location>
        <begin position="119"/>
        <end position="134"/>
    </location>
</feature>
<dbReference type="Proteomes" id="UP000318055">
    <property type="component" value="Chromosome"/>
</dbReference>
<keyword evidence="1" id="KW-1133">Transmembrane helix</keyword>
<organism evidence="2 3">
    <name type="scientific">Sphingomonas suaedae</name>
    <dbReference type="NCBI Taxonomy" id="2599297"/>
    <lineage>
        <taxon>Bacteria</taxon>
        <taxon>Pseudomonadati</taxon>
        <taxon>Pseudomonadota</taxon>
        <taxon>Alphaproteobacteria</taxon>
        <taxon>Sphingomonadales</taxon>
        <taxon>Sphingomonadaceae</taxon>
        <taxon>Sphingomonas</taxon>
    </lineage>
</organism>
<accession>A0A518RJE9</accession>
<keyword evidence="1" id="KW-0472">Membrane</keyword>
<dbReference type="AlphaFoldDB" id="A0A518RJE9"/>
<proteinExistence type="predicted"/>
<feature type="transmembrane region" description="Helical" evidence="1">
    <location>
        <begin position="51"/>
        <end position="73"/>
    </location>
</feature>
<dbReference type="KEGG" id="ssua:FPZ54_17230"/>
<gene>
    <name evidence="2" type="ORF">FPZ54_17230</name>
</gene>
<evidence type="ECO:0000313" key="3">
    <source>
        <dbReference type="Proteomes" id="UP000318055"/>
    </source>
</evidence>